<dbReference type="InterPro" id="IPR000463">
    <property type="entry name" value="Fatty_acid-bd"/>
</dbReference>
<organism evidence="7 8">
    <name type="scientific">Sus scrofa</name>
    <name type="common">Pig</name>
    <dbReference type="NCBI Taxonomy" id="9823"/>
    <lineage>
        <taxon>Eukaryota</taxon>
        <taxon>Metazoa</taxon>
        <taxon>Chordata</taxon>
        <taxon>Craniata</taxon>
        <taxon>Vertebrata</taxon>
        <taxon>Euteleostomi</taxon>
        <taxon>Mammalia</taxon>
        <taxon>Eutheria</taxon>
        <taxon>Laurasiatheria</taxon>
        <taxon>Artiodactyla</taxon>
        <taxon>Suina</taxon>
        <taxon>Suidae</taxon>
        <taxon>Sus</taxon>
    </lineage>
</organism>
<dbReference type="Pfam" id="PF14651">
    <property type="entry name" value="Lipocalin_7"/>
    <property type="match status" value="1"/>
</dbReference>
<evidence type="ECO:0000256" key="1">
    <source>
        <dbReference type="ARBA" id="ARBA00004496"/>
    </source>
</evidence>
<keyword evidence="3" id="KW-0813">Transport</keyword>
<evidence type="ECO:0000313" key="7">
    <source>
        <dbReference type="Ensembl" id="ENSSSCP00055027540.1"/>
    </source>
</evidence>
<reference evidence="7" key="1">
    <citation type="submission" date="2025-08" db="UniProtKB">
        <authorList>
            <consortium name="Ensembl"/>
        </authorList>
    </citation>
    <scope>IDENTIFICATION</scope>
</reference>
<dbReference type="AlphaFoldDB" id="A0A8D1R148"/>
<keyword evidence="5" id="KW-0446">Lipid-binding</keyword>
<comment type="subcellular location">
    <subcellularLocation>
        <location evidence="1">Cytoplasm</location>
    </subcellularLocation>
</comment>
<feature type="domain" description="Cytosolic fatty-acid binding proteins" evidence="6">
    <location>
        <begin position="20"/>
        <end position="37"/>
    </location>
</feature>
<accession>A0A8D1R148</accession>
<evidence type="ECO:0000313" key="8">
    <source>
        <dbReference type="Proteomes" id="UP000694724"/>
    </source>
</evidence>
<protein>
    <submittedName>
        <fullName evidence="7">Fatty acid binding protein 6</fullName>
    </submittedName>
</protein>
<dbReference type="GO" id="GO:0005737">
    <property type="term" value="C:cytoplasm"/>
    <property type="evidence" value="ECO:0007669"/>
    <property type="project" value="UniProtKB-SubCell"/>
</dbReference>
<name>A0A8D1R148_PIG</name>
<keyword evidence="4" id="KW-0963">Cytoplasm</keyword>
<evidence type="ECO:0000256" key="4">
    <source>
        <dbReference type="ARBA" id="ARBA00022490"/>
    </source>
</evidence>
<dbReference type="PANTHER" id="PTHR11955">
    <property type="entry name" value="FATTY ACID BINDING PROTEIN"/>
    <property type="match status" value="1"/>
</dbReference>
<comment type="similarity">
    <text evidence="2">Belongs to the calycin superfamily. Fatty-acid binding protein (FABP) family.</text>
</comment>
<evidence type="ECO:0000256" key="5">
    <source>
        <dbReference type="ARBA" id="ARBA00023121"/>
    </source>
</evidence>
<dbReference type="GO" id="GO:0008289">
    <property type="term" value="F:lipid binding"/>
    <property type="evidence" value="ECO:0007669"/>
    <property type="project" value="UniProtKB-KW"/>
</dbReference>
<evidence type="ECO:0000256" key="2">
    <source>
        <dbReference type="ARBA" id="ARBA00008390"/>
    </source>
</evidence>
<dbReference type="CDD" id="cd19446">
    <property type="entry name" value="FABP6"/>
    <property type="match status" value="1"/>
</dbReference>
<dbReference type="PRINTS" id="PR00178">
    <property type="entry name" value="FATTYACIDBP"/>
</dbReference>
<dbReference type="SUPFAM" id="SSF50814">
    <property type="entry name" value="Lipocalins"/>
    <property type="match status" value="1"/>
</dbReference>
<evidence type="ECO:0000256" key="3">
    <source>
        <dbReference type="ARBA" id="ARBA00022448"/>
    </source>
</evidence>
<proteinExistence type="inferred from homology"/>
<gene>
    <name evidence="7" type="primary">FABP6</name>
</gene>
<evidence type="ECO:0000259" key="6">
    <source>
        <dbReference type="PROSITE" id="PS00214"/>
    </source>
</evidence>
<dbReference type="Proteomes" id="UP000694724">
    <property type="component" value="Unplaced"/>
</dbReference>
<dbReference type="InterPro" id="IPR012674">
    <property type="entry name" value="Calycin"/>
</dbReference>
<dbReference type="FunFam" id="2.40.128.20:FF:000006">
    <property type="entry name" value="Fatty acid-binding protein, liver"/>
    <property type="match status" value="1"/>
</dbReference>
<dbReference type="Gene3D" id="2.40.128.20">
    <property type="match status" value="1"/>
</dbReference>
<dbReference type="InterPro" id="IPR031259">
    <property type="entry name" value="ILBP"/>
</dbReference>
<dbReference type="PROSITE" id="PS00214">
    <property type="entry name" value="FABP"/>
    <property type="match status" value="1"/>
</dbReference>
<sequence>PASSFGSWTSQLSSGMAFTGKYEIESEKNYDEFMKRLALPSDAIDKARNLKIISEVKQDGQNFTWSQQYPGGHSITNTFTIGKECDIETIGGKKFKATVQMEGGKVVVNSPNYHHTAEIVDGKLVEVSVLGWPPPCLSVSYISVSIFFLISFLSSPV</sequence>
<dbReference type="Ensembl" id="ENSSSCT00055034682.1">
    <property type="protein sequence ID" value="ENSSSCP00055027540.1"/>
    <property type="gene ID" value="ENSSSCG00055017491.1"/>
</dbReference>